<comment type="caution">
    <text evidence="10">The sequence shown here is derived from an EMBL/GenBank/DDBJ whole genome shotgun (WGS) entry which is preliminary data.</text>
</comment>
<dbReference type="GO" id="GO:0003995">
    <property type="term" value="F:acyl-CoA dehydrogenase activity"/>
    <property type="evidence" value="ECO:0007669"/>
    <property type="project" value="InterPro"/>
</dbReference>
<dbReference type="InterPro" id="IPR046373">
    <property type="entry name" value="Acyl-CoA_Oxase/DH_mid-dom_sf"/>
</dbReference>
<dbReference type="PATRIC" id="fig|263475.3.peg.2265"/>
<evidence type="ECO:0000256" key="5">
    <source>
        <dbReference type="ARBA" id="ARBA00023002"/>
    </source>
</evidence>
<keyword evidence="11" id="KW-1185">Reference proteome</keyword>
<sequence>MYMAISEMHQADELLLFRKSIQSIAKKLIEPEYSNWEENGIIPRDLWKRLGDEGLLCIDIPERYGGSGAPFSYSVTVIDELNRLGYAAIAVNLSVHSNIIAHYILSSGNEEQKNYYLPKMATGELVGAIAMTEPGAGSDLQGIQTIAQFDEDQLTYVINGSKTFVSNGQLCDFVIVVAKTDLKVPASKGTTLFIVDLSTPGISRGKNLQKIGLHACDTSEMFLEDVLVPDNAILGELNRGFITLMKELPRERLTIAIGAQGALEGVLDLTIAYVNERAAFGKPISQFQNTRFRIAEMKTEARVNRSFVNECLYLIERGDLDTETASMAKLTCTEAQGKIVDGCLQLFGGYGYMQEYPISRAFVDARIQRIFGGTSEIMKEIISRGIFGKQE</sequence>
<dbReference type="InterPro" id="IPR006089">
    <property type="entry name" value="Acyl-CoA_DH_CS"/>
</dbReference>
<gene>
    <name evidence="10" type="ORF">AMD00_09025</name>
</gene>
<dbReference type="SUPFAM" id="SSF47203">
    <property type="entry name" value="Acyl-CoA dehydrogenase C-terminal domain-like"/>
    <property type="match status" value="1"/>
</dbReference>
<evidence type="ECO:0000259" key="7">
    <source>
        <dbReference type="Pfam" id="PF00441"/>
    </source>
</evidence>
<dbReference type="SUPFAM" id="SSF56645">
    <property type="entry name" value="Acyl-CoA dehydrogenase NM domain-like"/>
    <property type="match status" value="1"/>
</dbReference>
<name>A0A0M0LNR5_9BACL</name>
<dbReference type="PROSITE" id="PS00073">
    <property type="entry name" value="ACYL_COA_DH_2"/>
    <property type="match status" value="1"/>
</dbReference>
<reference evidence="11" key="1">
    <citation type="submission" date="2015-08" db="EMBL/GenBank/DDBJ databases">
        <title>Fjat-10028 dsm 16317.</title>
        <authorList>
            <person name="Liu B."/>
            <person name="Wang J."/>
            <person name="Zhu Y."/>
            <person name="Liu G."/>
            <person name="Chen Q."/>
            <person name="Chen Z."/>
            <person name="Lan J."/>
            <person name="Che J."/>
            <person name="Ge C."/>
            <person name="Shi H."/>
            <person name="Pan Z."/>
            <person name="Liu X."/>
        </authorList>
    </citation>
    <scope>NUCLEOTIDE SEQUENCE [LARGE SCALE GENOMIC DNA]</scope>
    <source>
        <strain evidence="11">DSM 16317</strain>
    </source>
</reference>
<dbReference type="InterPro" id="IPR036250">
    <property type="entry name" value="AcylCo_DH-like_C"/>
</dbReference>
<dbReference type="FunFam" id="1.20.140.10:FF:000001">
    <property type="entry name" value="Acyl-CoA dehydrogenase"/>
    <property type="match status" value="1"/>
</dbReference>
<dbReference type="OrthoDB" id="9802447at2"/>
<comment type="cofactor">
    <cofactor evidence="1 6">
        <name>FAD</name>
        <dbReference type="ChEBI" id="CHEBI:57692"/>
    </cofactor>
</comment>
<dbReference type="PANTHER" id="PTHR43884">
    <property type="entry name" value="ACYL-COA DEHYDROGENASE"/>
    <property type="match status" value="1"/>
</dbReference>
<dbReference type="Gene3D" id="1.10.540.10">
    <property type="entry name" value="Acyl-CoA dehydrogenase/oxidase, N-terminal domain"/>
    <property type="match status" value="1"/>
</dbReference>
<dbReference type="Pfam" id="PF00441">
    <property type="entry name" value="Acyl-CoA_dh_1"/>
    <property type="match status" value="1"/>
</dbReference>
<evidence type="ECO:0000259" key="9">
    <source>
        <dbReference type="Pfam" id="PF02771"/>
    </source>
</evidence>
<dbReference type="FunFam" id="1.10.540.10:FF:000026">
    <property type="entry name" value="Acyl-CoA dehydrogenase medium chain"/>
    <property type="match status" value="1"/>
</dbReference>
<keyword evidence="4 6" id="KW-0274">FAD</keyword>
<evidence type="ECO:0000313" key="11">
    <source>
        <dbReference type="Proteomes" id="UP000036867"/>
    </source>
</evidence>
<dbReference type="InterPro" id="IPR037069">
    <property type="entry name" value="AcylCoA_DH/ox_N_sf"/>
</dbReference>
<dbReference type="PANTHER" id="PTHR43884:SF12">
    <property type="entry name" value="ISOVALERYL-COA DEHYDROGENASE, MITOCHONDRIAL-RELATED"/>
    <property type="match status" value="1"/>
</dbReference>
<dbReference type="Gene3D" id="2.40.110.10">
    <property type="entry name" value="Butyryl-CoA Dehydrogenase, subunit A, domain 2"/>
    <property type="match status" value="1"/>
</dbReference>
<dbReference type="EMBL" id="LILB01000001">
    <property type="protein sequence ID" value="KOO52517.1"/>
    <property type="molecule type" value="Genomic_DNA"/>
</dbReference>
<dbReference type="InterPro" id="IPR006091">
    <property type="entry name" value="Acyl-CoA_Oxase/DH_mid-dom"/>
</dbReference>
<dbReference type="Proteomes" id="UP000036867">
    <property type="component" value="Unassembled WGS sequence"/>
</dbReference>
<dbReference type="PROSITE" id="PS00072">
    <property type="entry name" value="ACYL_COA_DH_1"/>
    <property type="match status" value="1"/>
</dbReference>
<feature type="domain" description="Acyl-CoA dehydrogenase/oxidase N-terminal" evidence="9">
    <location>
        <begin position="12"/>
        <end position="124"/>
    </location>
</feature>
<protein>
    <submittedName>
        <fullName evidence="10">Acyl-CoA dehydrogenase</fullName>
    </submittedName>
</protein>
<proteinExistence type="inferred from homology"/>
<organism evidence="10 11">
    <name type="scientific">Viridibacillus arvi</name>
    <dbReference type="NCBI Taxonomy" id="263475"/>
    <lineage>
        <taxon>Bacteria</taxon>
        <taxon>Bacillati</taxon>
        <taxon>Bacillota</taxon>
        <taxon>Bacilli</taxon>
        <taxon>Bacillales</taxon>
        <taxon>Caryophanaceae</taxon>
        <taxon>Viridibacillus</taxon>
    </lineage>
</organism>
<feature type="domain" description="Acyl-CoA oxidase/dehydrogenase middle" evidence="8">
    <location>
        <begin position="128"/>
        <end position="226"/>
    </location>
</feature>
<evidence type="ECO:0000256" key="1">
    <source>
        <dbReference type="ARBA" id="ARBA00001974"/>
    </source>
</evidence>
<evidence type="ECO:0000256" key="2">
    <source>
        <dbReference type="ARBA" id="ARBA00009347"/>
    </source>
</evidence>
<accession>A0A0M0LNR5</accession>
<comment type="similarity">
    <text evidence="2 6">Belongs to the acyl-CoA dehydrogenase family.</text>
</comment>
<dbReference type="FunFam" id="2.40.110.10:FF:000002">
    <property type="entry name" value="Acyl-CoA dehydrogenase fadE12"/>
    <property type="match status" value="1"/>
</dbReference>
<dbReference type="Pfam" id="PF02770">
    <property type="entry name" value="Acyl-CoA_dh_M"/>
    <property type="match status" value="1"/>
</dbReference>
<dbReference type="InterPro" id="IPR009075">
    <property type="entry name" value="AcylCo_DH/oxidase_C"/>
</dbReference>
<evidence type="ECO:0000313" key="10">
    <source>
        <dbReference type="EMBL" id="KOO52517.1"/>
    </source>
</evidence>
<dbReference type="Gene3D" id="1.20.140.10">
    <property type="entry name" value="Butyryl-CoA Dehydrogenase, subunit A, domain 3"/>
    <property type="match status" value="1"/>
</dbReference>
<evidence type="ECO:0000256" key="4">
    <source>
        <dbReference type="ARBA" id="ARBA00022827"/>
    </source>
</evidence>
<feature type="domain" description="Acyl-CoA dehydrogenase/oxidase C-terminal" evidence="7">
    <location>
        <begin position="238"/>
        <end position="386"/>
    </location>
</feature>
<dbReference type="InterPro" id="IPR013786">
    <property type="entry name" value="AcylCoA_DH/ox_N"/>
</dbReference>
<dbReference type="AlphaFoldDB" id="A0A0M0LNR5"/>
<evidence type="ECO:0000256" key="3">
    <source>
        <dbReference type="ARBA" id="ARBA00022630"/>
    </source>
</evidence>
<dbReference type="Pfam" id="PF02771">
    <property type="entry name" value="Acyl-CoA_dh_N"/>
    <property type="match status" value="1"/>
</dbReference>
<dbReference type="STRING" id="263475.AMD00_09025"/>
<evidence type="ECO:0000259" key="8">
    <source>
        <dbReference type="Pfam" id="PF02770"/>
    </source>
</evidence>
<keyword evidence="3 6" id="KW-0285">Flavoprotein</keyword>
<keyword evidence="5 6" id="KW-0560">Oxidoreductase</keyword>
<dbReference type="InterPro" id="IPR009100">
    <property type="entry name" value="AcylCoA_DH/oxidase_NM_dom_sf"/>
</dbReference>
<evidence type="ECO:0000256" key="6">
    <source>
        <dbReference type="RuleBase" id="RU362125"/>
    </source>
</evidence>
<dbReference type="GO" id="GO:0050660">
    <property type="term" value="F:flavin adenine dinucleotide binding"/>
    <property type="evidence" value="ECO:0007669"/>
    <property type="project" value="InterPro"/>
</dbReference>